<evidence type="ECO:0000313" key="4">
    <source>
        <dbReference type="Proteomes" id="UP000236725"/>
    </source>
</evidence>
<feature type="signal peptide" evidence="1">
    <location>
        <begin position="1"/>
        <end position="24"/>
    </location>
</feature>
<name>A0A8G2FB60_9BACT</name>
<evidence type="ECO:0000259" key="2">
    <source>
        <dbReference type="Pfam" id="PF14488"/>
    </source>
</evidence>
<proteinExistence type="predicted"/>
<evidence type="ECO:0000313" key="3">
    <source>
        <dbReference type="EMBL" id="SEF98277.1"/>
    </source>
</evidence>
<dbReference type="Gene3D" id="3.20.20.80">
    <property type="entry name" value="Glycosidases"/>
    <property type="match status" value="1"/>
</dbReference>
<dbReference type="EMBL" id="FNVS01000011">
    <property type="protein sequence ID" value="SEF98277.1"/>
    <property type="molecule type" value="Genomic_DNA"/>
</dbReference>
<accession>A0A8G2FB60</accession>
<dbReference type="InterPro" id="IPR008979">
    <property type="entry name" value="Galactose-bd-like_sf"/>
</dbReference>
<dbReference type="RefSeq" id="WP_103983611.1">
    <property type="nucleotide sequence ID" value="NZ_FNVS01000011.1"/>
</dbReference>
<dbReference type="InterPro" id="IPR027849">
    <property type="entry name" value="DUF4434"/>
</dbReference>
<keyword evidence="1" id="KW-0732">Signal</keyword>
<feature type="domain" description="DUF4434" evidence="2">
    <location>
        <begin position="31"/>
        <end position="320"/>
    </location>
</feature>
<dbReference type="SUPFAM" id="SSF51445">
    <property type="entry name" value="(Trans)glycosidases"/>
    <property type="match status" value="1"/>
</dbReference>
<organism evidence="3 4">
    <name type="scientific">Parabacteroides chinchillae</name>
    <dbReference type="NCBI Taxonomy" id="871327"/>
    <lineage>
        <taxon>Bacteria</taxon>
        <taxon>Pseudomonadati</taxon>
        <taxon>Bacteroidota</taxon>
        <taxon>Bacteroidia</taxon>
        <taxon>Bacteroidales</taxon>
        <taxon>Tannerellaceae</taxon>
        <taxon>Parabacteroides</taxon>
    </lineage>
</organism>
<dbReference type="Proteomes" id="UP000236725">
    <property type="component" value="Unassembled WGS sequence"/>
</dbReference>
<keyword evidence="4" id="KW-1185">Reference proteome</keyword>
<gene>
    <name evidence="3" type="ORF">SAMN05444001_11124</name>
</gene>
<dbReference type="InterPro" id="IPR017853">
    <property type="entry name" value="GH"/>
</dbReference>
<dbReference type="AlphaFoldDB" id="A0A8G2FB60"/>
<feature type="chain" id="PRO_5034868076" description="DUF4434 domain-containing protein" evidence="1">
    <location>
        <begin position="25"/>
        <end position="508"/>
    </location>
</feature>
<protein>
    <recommendedName>
        <fullName evidence="2">DUF4434 domain-containing protein</fullName>
    </recommendedName>
</protein>
<dbReference type="Gene3D" id="2.60.120.260">
    <property type="entry name" value="Galactose-binding domain-like"/>
    <property type="match status" value="1"/>
</dbReference>
<sequence>MNILGKTITLFMLLSLCSIQTVNSSTTKPVRGTWLNLTYQDVRNKYMNPAHIDNTNPDLWRLKVKELSEMGVNYLVILAVANEGKAFYPSSFMPPAYPADRESPVEAIMNAADGNNMQVFMSCGWAKNQDDDLRKPEIRKTQIRIMEEVAAKFGHHKSFYGWYLPVEDAVNPYLPEHAVDAVNTLTAEARRCKPDAVVMVSPYGVRLSNVDDPKFGEQIAKLKVDIIAFQDEIGCVPETLPLPLMKENFRKLCDIHKKAGIRFWANNESFTWEKGTNSRKSALIPAAFPRFLSQMTGVTKAGAEEVISFAMYGIYDKPSSEMPIGQPCLSAKAYLDYMDWKAGKGRWPLLEATFTNDLYHDAIDKNITFISQPSSKYNRGNLTDKKLGDEDMKNPNWLGFKDKDMDAILDLDSVKVIRTLAIRFLNYLPKSIALPDMVDFYLSTDGESFKKVKTVAMETTPNNIHDCWIDIAVADGLNEQARYIKIVASNKANYWLLADEILVNPEFN</sequence>
<evidence type="ECO:0000256" key="1">
    <source>
        <dbReference type="SAM" id="SignalP"/>
    </source>
</evidence>
<dbReference type="Pfam" id="PF14488">
    <property type="entry name" value="DUF4434"/>
    <property type="match status" value="1"/>
</dbReference>
<comment type="caution">
    <text evidence="3">The sequence shown here is derived from an EMBL/GenBank/DDBJ whole genome shotgun (WGS) entry which is preliminary data.</text>
</comment>
<dbReference type="SUPFAM" id="SSF49785">
    <property type="entry name" value="Galactose-binding domain-like"/>
    <property type="match status" value="1"/>
</dbReference>
<reference evidence="3 4" key="1">
    <citation type="submission" date="2016-10" db="EMBL/GenBank/DDBJ databases">
        <authorList>
            <person name="Varghese N."/>
            <person name="Submissions S."/>
        </authorList>
    </citation>
    <scope>NUCLEOTIDE SEQUENCE [LARGE SCALE GENOMIC DNA]</scope>
    <source>
        <strain evidence="3 4">DSM 29073</strain>
    </source>
</reference>